<dbReference type="GeneID" id="111496608"/>
<evidence type="ECO:0000256" key="1">
    <source>
        <dbReference type="SAM" id="MobiDB-lite"/>
    </source>
</evidence>
<reference evidence="3" key="1">
    <citation type="submission" date="2025-08" db="UniProtKB">
        <authorList>
            <consortium name="RefSeq"/>
        </authorList>
    </citation>
    <scope>IDENTIFICATION</scope>
    <source>
        <tissue evidence="3">Young leaves</tissue>
    </source>
</reference>
<evidence type="ECO:0000313" key="2">
    <source>
        <dbReference type="Proteomes" id="UP000504608"/>
    </source>
</evidence>
<sequence length="412" mass="45802">MSWLFKSFQASDDDIPAESPLNSSLSSSEGVHFTTADPSVKDDFTALGETLSRQLRGLANFLSSQPSPAVIVAADSSESSSDSSSLSQKLQGIRNDLAEINGGLRNGFSMLSVRSNKAVGEICRFASNLLQFQSRSADDEEDEEFEDECVDDTPGITDEVLNFVNDISLRPEYWTDFPLALVDTDFKMSDVQSIHTSTVEQLIPNISALKIQLQSSMSNERFWMIYFILLLPRFNKDDFELLETPEIIEARNLLLDKFQRKEKSQVNSEDTCDNNNLVCGTQMGNMPSEEKENSTQTIEGGEGLGIMDGEEENTNHQLKMADSKTSADVKERSGLEGTISFSEIEDYGTDLSGKFSVITPPRTSSSTESSDWVHLHENAGSKLDQQQQRTWKQDTESDGGDSSDWFNVDEFD</sequence>
<feature type="region of interest" description="Disordered" evidence="1">
    <location>
        <begin position="358"/>
        <end position="412"/>
    </location>
</feature>
<keyword evidence="2" id="KW-1185">Reference proteome</keyword>
<feature type="compositionally biased region" description="Acidic residues" evidence="1">
    <location>
        <begin position="396"/>
        <end position="412"/>
    </location>
</feature>
<proteinExistence type="predicted"/>
<feature type="region of interest" description="Disordered" evidence="1">
    <location>
        <begin position="12"/>
        <end position="39"/>
    </location>
</feature>
<dbReference type="PANTHER" id="PTHR31923:SF9">
    <property type="entry name" value="BSD DOMAIN-CONTAINING PROTEIN"/>
    <property type="match status" value="1"/>
</dbReference>
<dbReference type="KEGG" id="cmax:111496608"/>
<dbReference type="PANTHER" id="PTHR31923">
    <property type="entry name" value="BSD DOMAIN-CONTAINING PROTEIN"/>
    <property type="match status" value="1"/>
</dbReference>
<dbReference type="RefSeq" id="XP_023002875.1">
    <property type="nucleotide sequence ID" value="XM_023147107.1"/>
</dbReference>
<dbReference type="InterPro" id="IPR035925">
    <property type="entry name" value="BSD_dom_sf"/>
</dbReference>
<name>A0A6J1KQ70_CUCMA</name>
<feature type="compositionally biased region" description="Low complexity" evidence="1">
    <location>
        <begin position="19"/>
        <end position="28"/>
    </location>
</feature>
<gene>
    <name evidence="3" type="primary">LOC111496608</name>
</gene>
<protein>
    <submittedName>
        <fullName evidence="3">Uncharacterized protein LOC111496608</fullName>
    </submittedName>
</protein>
<accession>A0A6J1KQ70</accession>
<dbReference type="AlphaFoldDB" id="A0A6J1KQ70"/>
<dbReference type="OrthoDB" id="1076611at2759"/>
<organism evidence="2 3">
    <name type="scientific">Cucurbita maxima</name>
    <name type="common">Pumpkin</name>
    <name type="synonym">Winter squash</name>
    <dbReference type="NCBI Taxonomy" id="3661"/>
    <lineage>
        <taxon>Eukaryota</taxon>
        <taxon>Viridiplantae</taxon>
        <taxon>Streptophyta</taxon>
        <taxon>Embryophyta</taxon>
        <taxon>Tracheophyta</taxon>
        <taxon>Spermatophyta</taxon>
        <taxon>Magnoliopsida</taxon>
        <taxon>eudicotyledons</taxon>
        <taxon>Gunneridae</taxon>
        <taxon>Pentapetalae</taxon>
        <taxon>rosids</taxon>
        <taxon>fabids</taxon>
        <taxon>Cucurbitales</taxon>
        <taxon>Cucurbitaceae</taxon>
        <taxon>Cucurbiteae</taxon>
        <taxon>Cucurbita</taxon>
    </lineage>
</organism>
<dbReference type="SUPFAM" id="SSF140383">
    <property type="entry name" value="BSD domain-like"/>
    <property type="match status" value="1"/>
</dbReference>
<dbReference type="Proteomes" id="UP000504608">
    <property type="component" value="Unplaced"/>
</dbReference>
<evidence type="ECO:0000313" key="3">
    <source>
        <dbReference type="RefSeq" id="XP_023002875.1"/>
    </source>
</evidence>